<dbReference type="PANTHER" id="PTHR38599">
    <property type="entry name" value="CUPIN DOMAIN PROTEIN (AFU_ORTHOLOGUE AFUA_3G13620)"/>
    <property type="match status" value="1"/>
</dbReference>
<dbReference type="InterPro" id="IPR014710">
    <property type="entry name" value="RmlC-like_jellyroll"/>
</dbReference>
<keyword evidence="4" id="KW-1185">Reference proteome</keyword>
<feature type="domain" description="Cupin type-2" evidence="2">
    <location>
        <begin position="55"/>
        <end position="123"/>
    </location>
</feature>
<dbReference type="Proteomes" id="UP000191901">
    <property type="component" value="Chromosome"/>
</dbReference>
<dbReference type="RefSeq" id="WP_080809513.1">
    <property type="nucleotide sequence ID" value="NZ_CP021983.2"/>
</dbReference>
<evidence type="ECO:0000313" key="4">
    <source>
        <dbReference type="Proteomes" id="UP000191901"/>
    </source>
</evidence>
<keyword evidence="1" id="KW-0732">Signal</keyword>
<dbReference type="InterPro" id="IPR013096">
    <property type="entry name" value="Cupin_2"/>
</dbReference>
<proteinExistence type="predicted"/>
<evidence type="ECO:0000256" key="1">
    <source>
        <dbReference type="SAM" id="SignalP"/>
    </source>
</evidence>
<dbReference type="InterPro" id="IPR011051">
    <property type="entry name" value="RmlC_Cupin_sf"/>
</dbReference>
<feature type="signal peptide" evidence="1">
    <location>
        <begin position="1"/>
        <end position="25"/>
    </location>
</feature>
<dbReference type="OrthoDB" id="9813436at2"/>
<dbReference type="AlphaFoldDB" id="A0A1Z3HHZ9"/>
<sequence length="137" mass="14921">MNRRELLHASLAGLLTQLLLPAADAAETYRETLIFQQELPAVSLEDWTVRVVALEFPAGGAPTPAHRHPGFVLGYVLDGAVWFQMQDRPKRRLSAGQVFYEPPGEIHVTTYSASDTQPAKAIALVFGAADQALTLPV</sequence>
<reference evidence="3 4" key="1">
    <citation type="journal article" date="2016" name="Biochim. Biophys. Acta">
        <title>Characterization of red-shifted phycobilisomes isolated from the chlorophyll f-containing cyanobacterium Halomicronema hongdechloris.</title>
        <authorList>
            <person name="Li Y."/>
            <person name="Lin Y."/>
            <person name="Garvey C.J."/>
            <person name="Birch D."/>
            <person name="Corkery R.W."/>
            <person name="Loughlin P.C."/>
            <person name="Scheer H."/>
            <person name="Willows R.D."/>
            <person name="Chen M."/>
        </authorList>
    </citation>
    <scope>NUCLEOTIDE SEQUENCE [LARGE SCALE GENOMIC DNA]</scope>
    <source>
        <strain evidence="3 4">C2206</strain>
    </source>
</reference>
<dbReference type="EMBL" id="CP021983">
    <property type="protein sequence ID" value="ASC69908.1"/>
    <property type="molecule type" value="Genomic_DNA"/>
</dbReference>
<evidence type="ECO:0000259" key="2">
    <source>
        <dbReference type="Pfam" id="PF07883"/>
    </source>
</evidence>
<protein>
    <recommendedName>
        <fullName evidence="2">Cupin type-2 domain-containing protein</fullName>
    </recommendedName>
</protein>
<feature type="chain" id="PRO_5011110478" description="Cupin type-2 domain-containing protein" evidence="1">
    <location>
        <begin position="26"/>
        <end position="137"/>
    </location>
</feature>
<dbReference type="Gene3D" id="2.60.120.10">
    <property type="entry name" value="Jelly Rolls"/>
    <property type="match status" value="1"/>
</dbReference>
<dbReference type="Pfam" id="PF07883">
    <property type="entry name" value="Cupin_2"/>
    <property type="match status" value="1"/>
</dbReference>
<dbReference type="SUPFAM" id="SSF51182">
    <property type="entry name" value="RmlC-like cupins"/>
    <property type="match status" value="1"/>
</dbReference>
<dbReference type="PANTHER" id="PTHR38599:SF1">
    <property type="entry name" value="CUPIN DOMAIN PROTEIN (AFU_ORTHOLOGUE AFUA_3G13620)"/>
    <property type="match status" value="1"/>
</dbReference>
<evidence type="ECO:0000313" key="3">
    <source>
        <dbReference type="EMBL" id="ASC69908.1"/>
    </source>
</evidence>
<accession>A0A1Z3HHZ9</accession>
<dbReference type="KEGG" id="hhg:XM38_008380"/>
<organism evidence="3 4">
    <name type="scientific">Halomicronema hongdechloris C2206</name>
    <dbReference type="NCBI Taxonomy" id="1641165"/>
    <lineage>
        <taxon>Bacteria</taxon>
        <taxon>Bacillati</taxon>
        <taxon>Cyanobacteriota</taxon>
        <taxon>Cyanophyceae</taxon>
        <taxon>Nodosilineales</taxon>
        <taxon>Nodosilineaceae</taxon>
        <taxon>Halomicronema</taxon>
    </lineage>
</organism>
<name>A0A1Z3HHZ9_9CYAN</name>
<gene>
    <name evidence="3" type="ORF">XM38_008380</name>
</gene>